<dbReference type="CDD" id="cd17895">
    <property type="entry name" value="AGPR_1_N"/>
    <property type="match status" value="1"/>
</dbReference>
<dbReference type="InterPro" id="IPR000534">
    <property type="entry name" value="Semialdehyde_DH_NAD-bd"/>
</dbReference>
<reference evidence="8 9" key="1">
    <citation type="submission" date="2019-09" db="EMBL/GenBank/DDBJ databases">
        <title>Pararcticibacter amylolyticus gen. nov., sp. nov., isolated from a rottenly hemp rope, and reclassification of Pedobacter tournemirensis as Pararcticibacter tournemirensis comb. nov.</title>
        <authorList>
            <person name="Cai Y."/>
        </authorList>
    </citation>
    <scope>NUCLEOTIDE SEQUENCE [LARGE SCALE GENOMIC DNA]</scope>
    <source>
        <strain evidence="8 9">TF5-37.2-LB10</strain>
    </source>
</reference>
<dbReference type="PANTHER" id="PTHR32338">
    <property type="entry name" value="N-ACETYL-GAMMA-GLUTAMYL-PHOSPHATE REDUCTASE, CHLOROPLASTIC-RELATED-RELATED"/>
    <property type="match status" value="1"/>
</dbReference>
<sequence>MENAQLVPDPAGAGFEGFRIRAGIVGGAGYTGGELLRILINHPYVDITFIHSKSNANNFIHEVHADLLGDTSLKFTDTLSQDIDVLFLCVGHGDARKFLDANEIEERIKIIDLSQDFRLTTNQTHKAKSFIYGLPELQREEIRTARNIANPGCFATCIQLALLPLAKAGLLNKEVHISATTGSTGAGQSLSATSHFSWRNNNVSVYKAFGHQHLKEITESLNSLGSLIKADELSFIPYRGDFTRGIMASLYTECDLSGEEAEKLYTDYYAEHPFTHVSAKNIDLKQVVNTNKCLLHVEKHGSKLLILSIVDNLLKGASGQAVQNMNLLFGLDEKEGLRLKATAF</sequence>
<comment type="function">
    <text evidence="5">Catalyzes the NADPH-dependent reduction of N-acetyl-5-glutamyl phosphate to yield N-acetyl-L-glutamate 5-semialdehyde.</text>
</comment>
<keyword evidence="4 5" id="KW-0560">Oxidoreductase</keyword>
<keyword evidence="2 5" id="KW-0028">Amino-acid biosynthesis</keyword>
<feature type="domain" description="Semialdehyde dehydrogenase NAD-binding" evidence="7">
    <location>
        <begin position="21"/>
        <end position="145"/>
    </location>
</feature>
<evidence type="ECO:0000256" key="4">
    <source>
        <dbReference type="ARBA" id="ARBA00023002"/>
    </source>
</evidence>
<dbReference type="PANTHER" id="PTHR32338:SF10">
    <property type="entry name" value="N-ACETYL-GAMMA-GLUTAMYL-PHOSPHATE REDUCTASE, CHLOROPLASTIC-RELATED"/>
    <property type="match status" value="1"/>
</dbReference>
<keyword evidence="5" id="KW-0963">Cytoplasm</keyword>
<comment type="pathway">
    <text evidence="5">Amino-acid biosynthesis; L-arginine biosynthesis; N(2)-acetyl-L-ornithine from L-glutamate: step 3/4.</text>
</comment>
<evidence type="ECO:0000313" key="9">
    <source>
        <dbReference type="Proteomes" id="UP000322918"/>
    </source>
</evidence>
<dbReference type="Pfam" id="PF01118">
    <property type="entry name" value="Semialdhyde_dh"/>
    <property type="match status" value="1"/>
</dbReference>
<evidence type="ECO:0000256" key="2">
    <source>
        <dbReference type="ARBA" id="ARBA00022605"/>
    </source>
</evidence>
<gene>
    <name evidence="5" type="primary">argC</name>
    <name evidence="8" type="ORF">F1649_18575</name>
</gene>
<dbReference type="SUPFAM" id="SSF55347">
    <property type="entry name" value="Glyceraldehyde-3-phosphate dehydrogenase-like, C-terminal domain"/>
    <property type="match status" value="1"/>
</dbReference>
<evidence type="ECO:0000256" key="1">
    <source>
        <dbReference type="ARBA" id="ARBA00022571"/>
    </source>
</evidence>
<accession>A0A5M9GXL8</accession>
<evidence type="ECO:0000256" key="5">
    <source>
        <dbReference type="HAMAP-Rule" id="MF_00150"/>
    </source>
</evidence>
<dbReference type="Proteomes" id="UP000322918">
    <property type="component" value="Unassembled WGS sequence"/>
</dbReference>
<organism evidence="8 9">
    <name type="scientific">Arcticibacter tournemirensis</name>
    <dbReference type="NCBI Taxonomy" id="699437"/>
    <lineage>
        <taxon>Bacteria</taxon>
        <taxon>Pseudomonadati</taxon>
        <taxon>Bacteroidota</taxon>
        <taxon>Sphingobacteriia</taxon>
        <taxon>Sphingobacteriales</taxon>
        <taxon>Sphingobacteriaceae</taxon>
        <taxon>Arcticibacter</taxon>
    </lineage>
</organism>
<dbReference type="Pfam" id="PF22698">
    <property type="entry name" value="Semialdhyde_dhC_1"/>
    <property type="match status" value="1"/>
</dbReference>
<dbReference type="NCBIfam" id="TIGR01850">
    <property type="entry name" value="argC"/>
    <property type="match status" value="1"/>
</dbReference>
<dbReference type="InterPro" id="IPR000706">
    <property type="entry name" value="AGPR_type-1"/>
</dbReference>
<dbReference type="EMBL" id="VWNE01000036">
    <property type="protein sequence ID" value="KAA8477558.1"/>
    <property type="molecule type" value="Genomic_DNA"/>
</dbReference>
<evidence type="ECO:0000259" key="7">
    <source>
        <dbReference type="SMART" id="SM00859"/>
    </source>
</evidence>
<dbReference type="GO" id="GO:0005737">
    <property type="term" value="C:cytoplasm"/>
    <property type="evidence" value="ECO:0007669"/>
    <property type="project" value="UniProtKB-SubCell"/>
</dbReference>
<name>A0A5M9GXL8_9SPHI</name>
<dbReference type="SMART" id="SM00859">
    <property type="entry name" value="Semialdhyde_dh"/>
    <property type="match status" value="1"/>
</dbReference>
<dbReference type="InterPro" id="IPR023013">
    <property type="entry name" value="AGPR_AS"/>
</dbReference>
<comment type="caution">
    <text evidence="8">The sequence shown here is derived from an EMBL/GenBank/DDBJ whole genome shotgun (WGS) entry which is preliminary data.</text>
</comment>
<dbReference type="InterPro" id="IPR058924">
    <property type="entry name" value="AGPR_dimerisation_dom"/>
</dbReference>
<dbReference type="SUPFAM" id="SSF51735">
    <property type="entry name" value="NAD(P)-binding Rossmann-fold domains"/>
    <property type="match status" value="1"/>
</dbReference>
<dbReference type="EC" id="1.2.1.38" evidence="5"/>
<evidence type="ECO:0000256" key="3">
    <source>
        <dbReference type="ARBA" id="ARBA00022857"/>
    </source>
</evidence>
<dbReference type="Gene3D" id="3.30.360.10">
    <property type="entry name" value="Dihydrodipicolinate Reductase, domain 2"/>
    <property type="match status" value="1"/>
</dbReference>
<comment type="similarity">
    <text evidence="5">Belongs to the NAGSA dehydrogenase family. Type 1 subfamily.</text>
</comment>
<dbReference type="GO" id="GO:0070401">
    <property type="term" value="F:NADP+ binding"/>
    <property type="evidence" value="ECO:0007669"/>
    <property type="project" value="InterPro"/>
</dbReference>
<dbReference type="InterPro" id="IPR050085">
    <property type="entry name" value="AGPR"/>
</dbReference>
<comment type="catalytic activity">
    <reaction evidence="5">
        <text>N-acetyl-L-glutamate 5-semialdehyde + phosphate + NADP(+) = N-acetyl-L-glutamyl 5-phosphate + NADPH + H(+)</text>
        <dbReference type="Rhea" id="RHEA:21588"/>
        <dbReference type="ChEBI" id="CHEBI:15378"/>
        <dbReference type="ChEBI" id="CHEBI:29123"/>
        <dbReference type="ChEBI" id="CHEBI:43474"/>
        <dbReference type="ChEBI" id="CHEBI:57783"/>
        <dbReference type="ChEBI" id="CHEBI:57936"/>
        <dbReference type="ChEBI" id="CHEBI:58349"/>
        <dbReference type="EC" id="1.2.1.38"/>
    </reaction>
</comment>
<protein>
    <recommendedName>
        <fullName evidence="5">N-acetyl-gamma-glutamyl-phosphate reductase</fullName>
        <shortName evidence="5">AGPR</shortName>
        <ecNumber evidence="5">1.2.1.38</ecNumber>
    </recommendedName>
    <alternativeName>
        <fullName evidence="5">N-acetyl-glutamate semialdehyde dehydrogenase</fullName>
        <shortName evidence="5">NAGSA dehydrogenase</shortName>
    </alternativeName>
</protein>
<evidence type="ECO:0000256" key="6">
    <source>
        <dbReference type="PROSITE-ProRule" id="PRU10010"/>
    </source>
</evidence>
<dbReference type="InterPro" id="IPR036291">
    <property type="entry name" value="NAD(P)-bd_dom_sf"/>
</dbReference>
<dbReference type="Gene3D" id="3.40.50.720">
    <property type="entry name" value="NAD(P)-binding Rossmann-like Domain"/>
    <property type="match status" value="1"/>
</dbReference>
<comment type="subcellular location">
    <subcellularLocation>
        <location evidence="5">Cytoplasm</location>
    </subcellularLocation>
</comment>
<feature type="active site" evidence="5 6">
    <location>
        <position position="153"/>
    </location>
</feature>
<keyword evidence="9" id="KW-1185">Reference proteome</keyword>
<dbReference type="GO" id="GO:0051287">
    <property type="term" value="F:NAD binding"/>
    <property type="evidence" value="ECO:0007669"/>
    <property type="project" value="InterPro"/>
</dbReference>
<keyword evidence="3 5" id="KW-0521">NADP</keyword>
<dbReference type="UniPathway" id="UPA00068">
    <property type="reaction ID" value="UER00108"/>
</dbReference>
<dbReference type="PROSITE" id="PS01224">
    <property type="entry name" value="ARGC"/>
    <property type="match status" value="1"/>
</dbReference>
<dbReference type="HAMAP" id="MF_00150">
    <property type="entry name" value="ArgC_type1"/>
    <property type="match status" value="1"/>
</dbReference>
<dbReference type="AlphaFoldDB" id="A0A5M9GXL8"/>
<dbReference type="CDD" id="cd23934">
    <property type="entry name" value="AGPR_1_C"/>
    <property type="match status" value="1"/>
</dbReference>
<proteinExistence type="inferred from homology"/>
<dbReference type="GO" id="GO:0003942">
    <property type="term" value="F:N-acetyl-gamma-glutamyl-phosphate reductase activity"/>
    <property type="evidence" value="ECO:0007669"/>
    <property type="project" value="UniProtKB-UniRule"/>
</dbReference>
<keyword evidence="1 5" id="KW-0055">Arginine biosynthesis</keyword>
<dbReference type="GO" id="GO:0006526">
    <property type="term" value="P:L-arginine biosynthetic process"/>
    <property type="evidence" value="ECO:0007669"/>
    <property type="project" value="UniProtKB-UniRule"/>
</dbReference>
<dbReference type="OrthoDB" id="9801289at2"/>
<evidence type="ECO:0000313" key="8">
    <source>
        <dbReference type="EMBL" id="KAA8477558.1"/>
    </source>
</evidence>
<dbReference type="RefSeq" id="WP_141813281.1">
    <property type="nucleotide sequence ID" value="NZ_VFPL01000001.1"/>
</dbReference>